<dbReference type="Proteomes" id="UP000186819">
    <property type="component" value="Unassembled WGS sequence"/>
</dbReference>
<protein>
    <submittedName>
        <fullName evidence="1">Predicted nucleotidyltransferase</fullName>
    </submittedName>
</protein>
<dbReference type="OrthoDB" id="5918411at2"/>
<proteinExistence type="predicted"/>
<dbReference type="STRING" id="34027.SAMN05421829_1168"/>
<dbReference type="PIRSF" id="PIRSF021525">
    <property type="entry name" value="UCP021525"/>
    <property type="match status" value="1"/>
</dbReference>
<keyword evidence="1" id="KW-0808">Transferase</keyword>
<dbReference type="EMBL" id="FTMD01000016">
    <property type="protein sequence ID" value="SIR45230.1"/>
    <property type="molecule type" value="Genomic_DNA"/>
</dbReference>
<organism evidence="1 2">
    <name type="scientific">Aromatoleum tolulyticum</name>
    <dbReference type="NCBI Taxonomy" id="34027"/>
    <lineage>
        <taxon>Bacteria</taxon>
        <taxon>Pseudomonadati</taxon>
        <taxon>Pseudomonadota</taxon>
        <taxon>Betaproteobacteria</taxon>
        <taxon>Rhodocyclales</taxon>
        <taxon>Rhodocyclaceae</taxon>
        <taxon>Aromatoleum</taxon>
    </lineage>
</organism>
<dbReference type="GO" id="GO:0016740">
    <property type="term" value="F:transferase activity"/>
    <property type="evidence" value="ECO:0007669"/>
    <property type="project" value="UniProtKB-KW"/>
</dbReference>
<accession>A0A1N7B1L0</accession>
<keyword evidence="2" id="KW-1185">Reference proteome</keyword>
<name>A0A1N7B1L0_9RHOO</name>
<sequence>MTNTSPQLTVRPDRPVDPLLQDILRRVDAATRELGIEYFVGGALARDLILLHVFGRHTGRATRDVDLGIHIDDWTTLDALKANLTREGAFSEKAGIAHRLMYDAHDAAFGIPLDLLPFGGVESTDGTIAWPPGMEILMSVAGFAEARQSAMMVGVADDLCVPVASLPALAMLKLIAWRDRHRETTKDAADFLLIARHYCDAGNIDRLYDAEPVLLQAADFDPELAGAILLGKDAAEISLPRTTQAVTVILTDAGLRQQLIGQLLRTTLSMGDDAGSSRVERYLNAFQSGLTTVAAKQPQRRRTR</sequence>
<dbReference type="InterPro" id="IPR014513">
    <property type="entry name" value="UCP021525"/>
</dbReference>
<dbReference type="RefSeq" id="WP_076603796.1">
    <property type="nucleotide sequence ID" value="NZ_FTMD01000016.1"/>
</dbReference>
<evidence type="ECO:0000313" key="2">
    <source>
        <dbReference type="Proteomes" id="UP000186819"/>
    </source>
</evidence>
<evidence type="ECO:0000313" key="1">
    <source>
        <dbReference type="EMBL" id="SIR45230.1"/>
    </source>
</evidence>
<reference evidence="2" key="1">
    <citation type="submission" date="2017-01" db="EMBL/GenBank/DDBJ databases">
        <authorList>
            <person name="Varghese N."/>
            <person name="Submissions S."/>
        </authorList>
    </citation>
    <scope>NUCLEOTIDE SEQUENCE [LARGE SCALE GENOMIC DNA]</scope>
    <source>
        <strain evidence="2">ATCC 51758</strain>
    </source>
</reference>
<dbReference type="Pfam" id="PF08843">
    <property type="entry name" value="AbiEii"/>
    <property type="match status" value="1"/>
</dbReference>
<dbReference type="InterPro" id="IPR014942">
    <property type="entry name" value="AbiEii"/>
</dbReference>
<gene>
    <name evidence="1" type="ORF">SAMN05421829_1168</name>
</gene>
<dbReference type="AlphaFoldDB" id="A0A1N7B1L0"/>